<keyword evidence="4 7" id="KW-0560">Oxidoreductase</keyword>
<feature type="binding site" evidence="7">
    <location>
        <position position="294"/>
    </location>
    <ligand>
        <name>substrate</name>
    </ligand>
</feature>
<feature type="binding site" evidence="7">
    <location>
        <position position="303"/>
    </location>
    <ligand>
        <name>substrate</name>
    </ligand>
</feature>
<proteinExistence type="inferred from homology"/>
<comment type="similarity">
    <text evidence="7">Belongs to the PdxA family.</text>
</comment>
<keyword evidence="7" id="KW-0460">Magnesium</keyword>
<feature type="binding site" evidence="7">
    <location>
        <position position="277"/>
    </location>
    <ligand>
        <name>a divalent metal cation</name>
        <dbReference type="ChEBI" id="CHEBI:60240"/>
        <note>ligand shared between dimeric partners</note>
    </ligand>
</feature>
<comment type="miscellaneous">
    <text evidence="7">The active site is located at the dimer interface.</text>
</comment>
<keyword evidence="2 7" id="KW-0479">Metal-binding</keyword>
<dbReference type="EC" id="1.1.1.262" evidence="7"/>
<evidence type="ECO:0000313" key="9">
    <source>
        <dbReference type="Proteomes" id="UP001342418"/>
    </source>
</evidence>
<evidence type="ECO:0000256" key="3">
    <source>
        <dbReference type="ARBA" id="ARBA00022857"/>
    </source>
</evidence>
<feature type="binding site" evidence="7">
    <location>
        <position position="142"/>
    </location>
    <ligand>
        <name>substrate</name>
    </ligand>
</feature>
<comment type="catalytic activity">
    <reaction evidence="7">
        <text>4-(phosphooxy)-L-threonine + NAD(+) = 3-amino-2-oxopropyl phosphate + CO2 + NADH</text>
        <dbReference type="Rhea" id="RHEA:32275"/>
        <dbReference type="ChEBI" id="CHEBI:16526"/>
        <dbReference type="ChEBI" id="CHEBI:57279"/>
        <dbReference type="ChEBI" id="CHEBI:57540"/>
        <dbReference type="ChEBI" id="CHEBI:57945"/>
        <dbReference type="ChEBI" id="CHEBI:58452"/>
        <dbReference type="EC" id="1.1.1.262"/>
    </reaction>
</comment>
<dbReference type="NCBIfam" id="NF003699">
    <property type="entry name" value="PRK05312.1"/>
    <property type="match status" value="1"/>
</dbReference>
<keyword evidence="7" id="KW-0170">Cobalt</keyword>
<dbReference type="PANTHER" id="PTHR30004:SF6">
    <property type="entry name" value="D-THREONATE 4-PHOSPHATE DEHYDROGENASE"/>
    <property type="match status" value="1"/>
</dbReference>
<keyword evidence="5 7" id="KW-0520">NAD</keyword>
<evidence type="ECO:0000313" key="8">
    <source>
        <dbReference type="EMBL" id="UUP19048.1"/>
    </source>
</evidence>
<reference evidence="8 9" key="1">
    <citation type="submission" date="2018-07" db="EMBL/GenBank/DDBJ databases">
        <title>Genome sequence of Nitratireductor thuwali#1536.</title>
        <authorList>
            <person name="Michoud G."/>
            <person name="Merlino G."/>
            <person name="Sefrji F.O."/>
            <person name="Daffonchio D."/>
        </authorList>
    </citation>
    <scope>NUCLEOTIDE SEQUENCE [LARGE SCALE GENOMIC DNA]</scope>
    <source>
        <strain evidence="9">Nit1536</strain>
    </source>
</reference>
<dbReference type="GO" id="GO:0050570">
    <property type="term" value="F:4-hydroxythreonine-4-phosphate dehydrogenase activity"/>
    <property type="evidence" value="ECO:0007669"/>
    <property type="project" value="UniProtKB-EC"/>
</dbReference>
<feature type="binding site" evidence="7">
    <location>
        <position position="222"/>
    </location>
    <ligand>
        <name>a divalent metal cation</name>
        <dbReference type="ChEBI" id="CHEBI:60240"/>
        <note>ligand shared between dimeric partners</note>
    </ligand>
</feature>
<dbReference type="InterPro" id="IPR005255">
    <property type="entry name" value="PdxA_fam"/>
</dbReference>
<evidence type="ECO:0000256" key="2">
    <source>
        <dbReference type="ARBA" id="ARBA00022723"/>
    </source>
</evidence>
<gene>
    <name evidence="7 8" type="primary">pdxA</name>
    <name evidence="8" type="ORF">NTH_03535</name>
</gene>
<dbReference type="Proteomes" id="UP001342418">
    <property type="component" value="Chromosome"/>
</dbReference>
<feature type="binding site" evidence="7">
    <location>
        <position position="143"/>
    </location>
    <ligand>
        <name>substrate</name>
    </ligand>
</feature>
<dbReference type="Pfam" id="PF04166">
    <property type="entry name" value="PdxA"/>
    <property type="match status" value="1"/>
</dbReference>
<dbReference type="HAMAP" id="MF_00536">
    <property type="entry name" value="PdxA"/>
    <property type="match status" value="1"/>
</dbReference>
<protein>
    <recommendedName>
        <fullName evidence="7">4-hydroxythreonine-4-phosphate dehydrogenase</fullName>
        <ecNumber evidence="7">1.1.1.262</ecNumber>
    </recommendedName>
    <alternativeName>
        <fullName evidence="7">4-(phosphohydroxy)-L-threonine dehydrogenase</fullName>
    </alternativeName>
</protein>
<comment type="function">
    <text evidence="7">Catalyzes the NAD(P)-dependent oxidation of 4-(phosphooxy)-L-threonine (HTP) into 2-amino-3-oxo-4-(phosphooxy)butyric acid which spontaneously decarboxylates to form 3-amino-2-oxopropyl phosphate (AHAP).</text>
</comment>
<dbReference type="NCBIfam" id="TIGR00557">
    <property type="entry name" value="pdxA"/>
    <property type="match status" value="1"/>
</dbReference>
<comment type="subcellular location">
    <subcellularLocation>
        <location evidence="7">Cytoplasm</location>
    </subcellularLocation>
</comment>
<comment type="cofactor">
    <cofactor evidence="7">
        <name>Zn(2+)</name>
        <dbReference type="ChEBI" id="CHEBI:29105"/>
    </cofactor>
    <cofactor evidence="7">
        <name>Mg(2+)</name>
        <dbReference type="ChEBI" id="CHEBI:18420"/>
    </cofactor>
    <cofactor evidence="7">
        <name>Co(2+)</name>
        <dbReference type="ChEBI" id="CHEBI:48828"/>
    </cofactor>
    <text evidence="7">Binds 1 divalent metal cation per subunit. Can use ions such as Zn(2+), Mg(2+) or Co(2+).</text>
</comment>
<feature type="binding site" evidence="7">
    <location>
        <position position="285"/>
    </location>
    <ligand>
        <name>substrate</name>
    </ligand>
</feature>
<dbReference type="RefSeq" id="WP_338531233.1">
    <property type="nucleotide sequence ID" value="NZ_CP030941.1"/>
</dbReference>
<evidence type="ECO:0000256" key="6">
    <source>
        <dbReference type="ARBA" id="ARBA00023096"/>
    </source>
</evidence>
<dbReference type="SUPFAM" id="SSF53659">
    <property type="entry name" value="Isocitrate/Isopropylmalate dehydrogenase-like"/>
    <property type="match status" value="1"/>
</dbReference>
<feature type="binding site" evidence="7">
    <location>
        <position position="177"/>
    </location>
    <ligand>
        <name>a divalent metal cation</name>
        <dbReference type="ChEBI" id="CHEBI:60240"/>
        <note>ligand shared between dimeric partners</note>
    </ligand>
</feature>
<keyword evidence="1 7" id="KW-0963">Cytoplasm</keyword>
<evidence type="ECO:0000256" key="7">
    <source>
        <dbReference type="HAMAP-Rule" id="MF_00536"/>
    </source>
</evidence>
<name>A0ABY5MR12_9HYPH</name>
<sequence length="342" mass="35424">MASGRHTVPPLAVSIGEPAGIGPEIVIAAWLSRARLSLPSLYVLGDPALLSARAERLGLRLPIAETSPDDATRHFPDALPVVPLENRLEDTPGLPSAANAAGTIEAIRRGAEDAMAGLAAALVTCPIAKKPLYDAGFSFPGHTEYLGALAEEATGGDAFPVMMLAGPDLRTVPVTVHQALAGVPAALDKELIVKVGAILARDLETRFGIAAPRIAVAGLNPHAGEGGAMGREDIDVIAPAIAALRDQGIDAFGPLPADTMFHTAARGNYDAALCMYHDQALIPVKTLAFDDTVNVTLGLPFIRTSPDHGTAFDIAGKGIARPDSLIAAIRLAHALALRVRSS</sequence>
<evidence type="ECO:0000256" key="1">
    <source>
        <dbReference type="ARBA" id="ARBA00022490"/>
    </source>
</evidence>
<keyword evidence="3 7" id="KW-0521">NADP</keyword>
<organism evidence="8 9">
    <name type="scientific">Nitratireductor thuwali</name>
    <dbReference type="NCBI Taxonomy" id="2267699"/>
    <lineage>
        <taxon>Bacteria</taxon>
        <taxon>Pseudomonadati</taxon>
        <taxon>Pseudomonadota</taxon>
        <taxon>Alphaproteobacteria</taxon>
        <taxon>Hyphomicrobiales</taxon>
        <taxon>Phyllobacteriaceae</taxon>
        <taxon>Nitratireductor</taxon>
    </lineage>
</organism>
<accession>A0ABY5MR12</accession>
<comment type="pathway">
    <text evidence="7">Cofactor biosynthesis; pyridoxine 5'-phosphate biosynthesis; pyridoxine 5'-phosphate from D-erythrose 4-phosphate: step 4/5.</text>
</comment>
<dbReference type="PANTHER" id="PTHR30004">
    <property type="entry name" value="4-HYDROXYTHREONINE-4-PHOSPHATE DEHYDROGENASE"/>
    <property type="match status" value="1"/>
</dbReference>
<dbReference type="InterPro" id="IPR037510">
    <property type="entry name" value="PdxA"/>
</dbReference>
<comment type="subunit">
    <text evidence="7">Homodimer.</text>
</comment>
<dbReference type="Gene3D" id="3.40.718.10">
    <property type="entry name" value="Isopropylmalate Dehydrogenase"/>
    <property type="match status" value="1"/>
</dbReference>
<evidence type="ECO:0000256" key="4">
    <source>
        <dbReference type="ARBA" id="ARBA00023002"/>
    </source>
</evidence>
<keyword evidence="7" id="KW-0862">Zinc</keyword>
<dbReference type="EMBL" id="CP030941">
    <property type="protein sequence ID" value="UUP19048.1"/>
    <property type="molecule type" value="Genomic_DNA"/>
</dbReference>
<evidence type="ECO:0000256" key="5">
    <source>
        <dbReference type="ARBA" id="ARBA00023027"/>
    </source>
</evidence>
<keyword evidence="9" id="KW-1185">Reference proteome</keyword>
<keyword evidence="6 7" id="KW-0664">Pyridoxine biosynthesis</keyword>